<feature type="compositionally biased region" description="Basic and acidic residues" evidence="1">
    <location>
        <begin position="49"/>
        <end position="60"/>
    </location>
</feature>
<comment type="caution">
    <text evidence="2">The sequence shown here is derived from an EMBL/GenBank/DDBJ whole genome shotgun (WGS) entry which is preliminary data.</text>
</comment>
<name>A0AAV4JBH4_9GAST</name>
<organism evidence="2 3">
    <name type="scientific">Elysia marginata</name>
    <dbReference type="NCBI Taxonomy" id="1093978"/>
    <lineage>
        <taxon>Eukaryota</taxon>
        <taxon>Metazoa</taxon>
        <taxon>Spiralia</taxon>
        <taxon>Lophotrochozoa</taxon>
        <taxon>Mollusca</taxon>
        <taxon>Gastropoda</taxon>
        <taxon>Heterobranchia</taxon>
        <taxon>Euthyneura</taxon>
        <taxon>Panpulmonata</taxon>
        <taxon>Sacoglossa</taxon>
        <taxon>Placobranchoidea</taxon>
        <taxon>Plakobranchidae</taxon>
        <taxon>Elysia</taxon>
    </lineage>
</organism>
<keyword evidence="3" id="KW-1185">Reference proteome</keyword>
<evidence type="ECO:0000313" key="2">
    <source>
        <dbReference type="EMBL" id="GFS20148.1"/>
    </source>
</evidence>
<feature type="region of interest" description="Disordered" evidence="1">
    <location>
        <begin position="42"/>
        <end position="95"/>
    </location>
</feature>
<sequence>MRCRQLQVLPREVKGDRYVAHVPSGMYHQNAGKIQTLSSQATFAPRGCQDARKDTPDQKSKGGLKQLQQQRRAEATSTAKVNRSDVNSKGGLKRR</sequence>
<reference evidence="2 3" key="1">
    <citation type="journal article" date="2021" name="Elife">
        <title>Chloroplast acquisition without the gene transfer in kleptoplastic sea slugs, Plakobranchus ocellatus.</title>
        <authorList>
            <person name="Maeda T."/>
            <person name="Takahashi S."/>
            <person name="Yoshida T."/>
            <person name="Shimamura S."/>
            <person name="Takaki Y."/>
            <person name="Nagai Y."/>
            <person name="Toyoda A."/>
            <person name="Suzuki Y."/>
            <person name="Arimoto A."/>
            <person name="Ishii H."/>
            <person name="Satoh N."/>
            <person name="Nishiyama T."/>
            <person name="Hasebe M."/>
            <person name="Maruyama T."/>
            <person name="Minagawa J."/>
            <person name="Obokata J."/>
            <person name="Shigenobu S."/>
        </authorList>
    </citation>
    <scope>NUCLEOTIDE SEQUENCE [LARGE SCALE GENOMIC DNA]</scope>
</reference>
<protein>
    <submittedName>
        <fullName evidence="2">Uncharacterized protein</fullName>
    </submittedName>
</protein>
<feature type="compositionally biased region" description="Low complexity" evidence="1">
    <location>
        <begin position="61"/>
        <end position="70"/>
    </location>
</feature>
<proteinExistence type="predicted"/>
<gene>
    <name evidence="2" type="ORF">ElyMa_001563100</name>
</gene>
<dbReference type="EMBL" id="BMAT01003095">
    <property type="protein sequence ID" value="GFS20148.1"/>
    <property type="molecule type" value="Genomic_DNA"/>
</dbReference>
<accession>A0AAV4JBH4</accession>
<feature type="compositionally biased region" description="Polar residues" evidence="1">
    <location>
        <begin position="75"/>
        <end position="87"/>
    </location>
</feature>
<dbReference type="AlphaFoldDB" id="A0AAV4JBH4"/>
<dbReference type="Proteomes" id="UP000762676">
    <property type="component" value="Unassembled WGS sequence"/>
</dbReference>
<evidence type="ECO:0000313" key="3">
    <source>
        <dbReference type="Proteomes" id="UP000762676"/>
    </source>
</evidence>
<evidence type="ECO:0000256" key="1">
    <source>
        <dbReference type="SAM" id="MobiDB-lite"/>
    </source>
</evidence>